<feature type="signal peptide" evidence="1">
    <location>
        <begin position="1"/>
        <end position="19"/>
    </location>
</feature>
<dbReference type="InterPro" id="IPR017853">
    <property type="entry name" value="GH"/>
</dbReference>
<evidence type="ECO:0000256" key="1">
    <source>
        <dbReference type="SAM" id="SignalP"/>
    </source>
</evidence>
<dbReference type="SUPFAM" id="SSF51445">
    <property type="entry name" value="(Trans)glycosidases"/>
    <property type="match status" value="1"/>
</dbReference>
<gene>
    <name evidence="2" type="ORF">GCM10007100_37990</name>
</gene>
<organism evidence="2 3">
    <name type="scientific">Roseibacillus persicicus</name>
    <dbReference type="NCBI Taxonomy" id="454148"/>
    <lineage>
        <taxon>Bacteria</taxon>
        <taxon>Pseudomonadati</taxon>
        <taxon>Verrucomicrobiota</taxon>
        <taxon>Verrucomicrobiia</taxon>
        <taxon>Verrucomicrobiales</taxon>
        <taxon>Verrucomicrobiaceae</taxon>
        <taxon>Roseibacillus</taxon>
    </lineage>
</organism>
<proteinExistence type="predicted"/>
<reference evidence="2" key="1">
    <citation type="journal article" date="2014" name="Int. J. Syst. Evol. Microbiol.">
        <title>Complete genome sequence of Corynebacterium casei LMG S-19264T (=DSM 44701T), isolated from a smear-ripened cheese.</title>
        <authorList>
            <consortium name="US DOE Joint Genome Institute (JGI-PGF)"/>
            <person name="Walter F."/>
            <person name="Albersmeier A."/>
            <person name="Kalinowski J."/>
            <person name="Ruckert C."/>
        </authorList>
    </citation>
    <scope>NUCLEOTIDE SEQUENCE</scope>
    <source>
        <strain evidence="2">KCTC 12988</strain>
    </source>
</reference>
<keyword evidence="3" id="KW-1185">Reference proteome</keyword>
<reference evidence="2" key="2">
    <citation type="submission" date="2020-09" db="EMBL/GenBank/DDBJ databases">
        <authorList>
            <person name="Sun Q."/>
            <person name="Kim S."/>
        </authorList>
    </citation>
    <scope>NUCLEOTIDE SEQUENCE</scope>
    <source>
        <strain evidence="2">KCTC 12988</strain>
    </source>
</reference>
<evidence type="ECO:0008006" key="4">
    <source>
        <dbReference type="Google" id="ProtNLM"/>
    </source>
</evidence>
<evidence type="ECO:0000313" key="3">
    <source>
        <dbReference type="Proteomes" id="UP000644507"/>
    </source>
</evidence>
<dbReference type="Gene3D" id="3.20.20.80">
    <property type="entry name" value="Glycosidases"/>
    <property type="match status" value="1"/>
</dbReference>
<evidence type="ECO:0000313" key="2">
    <source>
        <dbReference type="EMBL" id="GHC66502.1"/>
    </source>
</evidence>
<dbReference type="Proteomes" id="UP000644507">
    <property type="component" value="Unassembled WGS sequence"/>
</dbReference>
<comment type="caution">
    <text evidence="2">The sequence shown here is derived from an EMBL/GenBank/DDBJ whole genome shotgun (WGS) entry which is preliminary data.</text>
</comment>
<name>A0A918WNU1_9BACT</name>
<feature type="chain" id="PRO_5037550990" description="GH26 domain-containing protein" evidence="1">
    <location>
        <begin position="20"/>
        <end position="466"/>
    </location>
</feature>
<accession>A0A918WNU1</accession>
<dbReference type="RefSeq" id="WP_189573941.1">
    <property type="nucleotide sequence ID" value="NZ_BMXI01000021.1"/>
</dbReference>
<dbReference type="AlphaFoldDB" id="A0A918WNU1"/>
<sequence>MKRALLALGWVASLVPAVADPLHGPNVNPSNFAVLVEWEKFTDQQAGVIGDNLSAETWSVYREALSWKDEEPKGAIAQQLKRWGNAFDGNGVLESSEGEEEYVGGPRGSLSDYVVEMAIPLFPNRMEGTEGDLRGASLVEDRWQMGEEANRHHTEAKQAFRALAKALVEAGLADARLRLGWELTGDWFPWGIEPEGSNAGTAEEFKDCWKFVYLTMEEVNPRFTWVWNCTLGFDHFDPSKAFPEYPDLNFADPADQKDKILAEFMSVDLYDADGECYYRSDEDIEIERESMVSYWNLHPEKQKRAFLALQKKVFEGRGHLAKEGESRTYGLRFFKEFADSKRLPLAVSEWGPWANFVLQRNSEDGTKLKSIGYGGDDNPYFIAGAIDWFRENEVAYACLFEFYNGGEGDTVDHTILPHYWNSSREGRPLMSLYPSESPFYPIKDQIHPRAAKAYLESLSEAGGESD</sequence>
<protein>
    <recommendedName>
        <fullName evidence="4">GH26 domain-containing protein</fullName>
    </recommendedName>
</protein>
<dbReference type="EMBL" id="BMXI01000021">
    <property type="protein sequence ID" value="GHC66502.1"/>
    <property type="molecule type" value="Genomic_DNA"/>
</dbReference>
<keyword evidence="1" id="KW-0732">Signal</keyword>